<feature type="transmembrane region" description="Helical" evidence="1">
    <location>
        <begin position="62"/>
        <end position="83"/>
    </location>
</feature>
<evidence type="ECO:0000313" key="3">
    <source>
        <dbReference type="Proteomes" id="UP000235728"/>
    </source>
</evidence>
<accession>A0A2N6NG57</accession>
<keyword evidence="1" id="KW-1133">Transmembrane helix</keyword>
<protein>
    <submittedName>
        <fullName evidence="2">Uncharacterized protein</fullName>
    </submittedName>
</protein>
<keyword evidence="1" id="KW-0812">Transmembrane</keyword>
<reference evidence="2 3" key="1">
    <citation type="journal article" date="2016" name="Appl. Microbiol. Biotechnol.">
        <title>Characterization of T-DNA insertion mutants with decreased virulence in the entomopathogenic fungus Beauveria bassiana JEF-007.</title>
        <authorList>
            <person name="Kim S."/>
            <person name="Lee S.J."/>
            <person name="Nai Y.S."/>
            <person name="Yu J.S."/>
            <person name="Lee M.R."/>
            <person name="Yang Y.T."/>
            <person name="Kim J.S."/>
        </authorList>
    </citation>
    <scope>NUCLEOTIDE SEQUENCE [LARGE SCALE GENOMIC DNA]</scope>
    <source>
        <strain evidence="2 3">JEF-007</strain>
    </source>
</reference>
<name>A0A2N6NG57_BEABA</name>
<evidence type="ECO:0000256" key="1">
    <source>
        <dbReference type="SAM" id="Phobius"/>
    </source>
</evidence>
<comment type="caution">
    <text evidence="2">The sequence shown here is derived from an EMBL/GenBank/DDBJ whole genome shotgun (WGS) entry which is preliminary data.</text>
</comment>
<dbReference type="Proteomes" id="UP000235728">
    <property type="component" value="Unassembled WGS sequence"/>
</dbReference>
<organism evidence="2 3">
    <name type="scientific">Beauveria bassiana</name>
    <name type="common">White muscardine disease fungus</name>
    <name type="synonym">Tritirachium shiotae</name>
    <dbReference type="NCBI Taxonomy" id="176275"/>
    <lineage>
        <taxon>Eukaryota</taxon>
        <taxon>Fungi</taxon>
        <taxon>Dikarya</taxon>
        <taxon>Ascomycota</taxon>
        <taxon>Pezizomycotina</taxon>
        <taxon>Sordariomycetes</taxon>
        <taxon>Hypocreomycetidae</taxon>
        <taxon>Hypocreales</taxon>
        <taxon>Cordycipitaceae</taxon>
        <taxon>Beauveria</taxon>
    </lineage>
</organism>
<dbReference type="PROSITE" id="PS51257">
    <property type="entry name" value="PROKAR_LIPOPROTEIN"/>
    <property type="match status" value="1"/>
</dbReference>
<dbReference type="EMBL" id="MRVG01000009">
    <property type="protein sequence ID" value="PMB66196.1"/>
    <property type="molecule type" value="Genomic_DNA"/>
</dbReference>
<keyword evidence="1" id="KW-0472">Membrane</keyword>
<gene>
    <name evidence="2" type="ORF">BM221_008398</name>
</gene>
<proteinExistence type="predicted"/>
<dbReference type="AlphaFoldDB" id="A0A2N6NG57"/>
<sequence length="117" mass="12715">MAAKPQGSPAAMSGCIGVVKKAFILHAFGIQEAAQGLGLQAGCMALHKSQAQFARAQWRIKLLAPIWASQLLLTMAMMGLFAWRFGNTMRHHDDKVKAGKKPTIEYAYVQGRSVGML</sequence>
<evidence type="ECO:0000313" key="2">
    <source>
        <dbReference type="EMBL" id="PMB66196.1"/>
    </source>
</evidence>